<feature type="domain" description="IPT/TIG" evidence="3">
    <location>
        <begin position="26"/>
        <end position="114"/>
    </location>
</feature>
<evidence type="ECO:0000313" key="5">
    <source>
        <dbReference type="Proteomes" id="UP001165090"/>
    </source>
</evidence>
<feature type="chain" id="PRO_5045632964" description="IPT/TIG domain-containing protein" evidence="2">
    <location>
        <begin position="23"/>
        <end position="1217"/>
    </location>
</feature>
<dbReference type="PANTHER" id="PTHR46769:SF2">
    <property type="entry name" value="FIBROCYSTIN-L ISOFORM 2 PRECURSOR-RELATED"/>
    <property type="match status" value="1"/>
</dbReference>
<dbReference type="InterPro" id="IPR014756">
    <property type="entry name" value="Ig_E-set"/>
</dbReference>
<dbReference type="EMBL" id="BSDZ01000094">
    <property type="protein sequence ID" value="GLI70487.1"/>
    <property type="molecule type" value="Genomic_DNA"/>
</dbReference>
<dbReference type="Proteomes" id="UP001165090">
    <property type="component" value="Unassembled WGS sequence"/>
</dbReference>
<dbReference type="CDD" id="cd00603">
    <property type="entry name" value="IPT_PCSR"/>
    <property type="match status" value="1"/>
</dbReference>
<protein>
    <recommendedName>
        <fullName evidence="3">IPT/TIG domain-containing protein</fullName>
    </recommendedName>
</protein>
<evidence type="ECO:0000256" key="1">
    <source>
        <dbReference type="ARBA" id="ARBA00022729"/>
    </source>
</evidence>
<dbReference type="CDD" id="cd00102">
    <property type="entry name" value="IPT"/>
    <property type="match status" value="1"/>
</dbReference>
<feature type="signal peptide" evidence="2">
    <location>
        <begin position="1"/>
        <end position="22"/>
    </location>
</feature>
<accession>A0ABQ5SKH3</accession>
<dbReference type="InterPro" id="IPR013783">
    <property type="entry name" value="Ig-like_fold"/>
</dbReference>
<feature type="domain" description="IPT/TIG" evidence="3">
    <location>
        <begin position="257"/>
        <end position="365"/>
    </location>
</feature>
<evidence type="ECO:0000313" key="4">
    <source>
        <dbReference type="EMBL" id="GLI70487.1"/>
    </source>
</evidence>
<keyword evidence="5" id="KW-1185">Reference proteome</keyword>
<evidence type="ECO:0000259" key="3">
    <source>
        <dbReference type="SMART" id="SM00429"/>
    </source>
</evidence>
<dbReference type="SMART" id="SM00429">
    <property type="entry name" value="IPT"/>
    <property type="match status" value="2"/>
</dbReference>
<proteinExistence type="predicted"/>
<feature type="non-terminal residue" evidence="4">
    <location>
        <position position="1217"/>
    </location>
</feature>
<comment type="caution">
    <text evidence="4">The sequence shown here is derived from an EMBL/GenBank/DDBJ whole genome shotgun (WGS) entry which is preliminary data.</text>
</comment>
<dbReference type="SUPFAM" id="SSF81296">
    <property type="entry name" value="E set domains"/>
    <property type="match status" value="3"/>
</dbReference>
<evidence type="ECO:0000256" key="2">
    <source>
        <dbReference type="SAM" id="SignalP"/>
    </source>
</evidence>
<organism evidence="4 5">
    <name type="scientific">Volvox africanus</name>
    <dbReference type="NCBI Taxonomy" id="51714"/>
    <lineage>
        <taxon>Eukaryota</taxon>
        <taxon>Viridiplantae</taxon>
        <taxon>Chlorophyta</taxon>
        <taxon>core chlorophytes</taxon>
        <taxon>Chlorophyceae</taxon>
        <taxon>CS clade</taxon>
        <taxon>Chlamydomonadales</taxon>
        <taxon>Volvocaceae</taxon>
        <taxon>Volvox</taxon>
    </lineage>
</organism>
<dbReference type="InterPro" id="IPR002909">
    <property type="entry name" value="IPT_dom"/>
</dbReference>
<dbReference type="PANTHER" id="PTHR46769">
    <property type="entry name" value="POLYCYSTIC KIDNEY AND HEPATIC DISEASE 1 (AUTOSOMAL RECESSIVE)-LIKE 1"/>
    <property type="match status" value="1"/>
</dbReference>
<gene>
    <name evidence="4" type="ORF">VaNZ11_015367</name>
</gene>
<dbReference type="InterPro" id="IPR052387">
    <property type="entry name" value="Fibrocystin"/>
</dbReference>
<keyword evidence="1 2" id="KW-0732">Signal</keyword>
<dbReference type="Pfam" id="PF01833">
    <property type="entry name" value="TIG"/>
    <property type="match status" value="3"/>
</dbReference>
<sequence>MNLWIFCWLALKALASWPSAECQTFVPTLKSVSQTSISLAGGTRLSIRGSLFADVSKDKVEVAVGQLPCKVLLAQTRPGVVTCETAPGLSGTYSITVSVKGSRSAPFPVGLTYSSEATPVVHEVRPSAGPPDGSLSIIGSPHFSCSSQGAGSDFNCIGDLLVGPYRCLLPYGDIEEVFKAVVPVPRWGARPFRVNCTMAGPLRNNPKLHSAVPGLGAAGLFNVTLRLEANFSGGRAEVDAGAWLYSPDGAPYMYETYPEVSAVTPSSGSLAGGTRVTIHGRGFPNLRQLPGGNTVQVTLADGVPCTIVDSMYDKITCVTTRSSALQQLSLLQQQQQELLAFGEGNTRVAIGGQYPGMRGAEYQFYPFNATLGGSSAGGGSGGSSPPSFSELWRLNTSLLVSQLEGGYGGVLMDRMEDPRRGGEDEGAAATCRRFKGFFWAPRSANYTFIVETGGYAQLNGSWIQDGQEMAGVALVNVTSSFPSPSPSPSPSTTGWSPMPVALSKDQPILLELNQCNIGAQDAPRLGVRVSSSVPRSNSIPEVQRLHVTDFPQPPTLTVRYLYGSLTALDGVRITVVAGPGGGEMLSDPRVGLQLGFGSSIKVVVPLTLDDSELAVRLAAALGLNAGGSAFSARRSVNVTAVTLEVAAAEGTVPALRGVISAAIVELPMPTPPPLLPPPPPPPALSTACRFSNPLMAPVPGSPAYGAMYGTWIGQTTLPFMSQGSLDLSKLNVTVQAPAATALNTGGGVGAWTLGKQQAGVIRRLPRFLAHNATPAEVADAVWDYTGLAVNVTLASASPMGLYSASVWQLTLPNWDSRSTAALAALVPEPASSFPAGAVLEYEFTAGTAPGSGAIRVAYGDGCECVLVNVADDPLDVIGAKLASLPGVASPLRIARTTSSNGSVEITVTFDPISNPGDREALRVVDTSGLVNDRAAAWFTTVVNGTNDQLYLPIPASMMRLAVAAPGSVRVIVNEAPAACVSPMGLCAFSFDASLTPNITYIEPLQLTYDWSQSEIPISIYGAGLAPLTDDGSSAGGTGSTGGGGTGGVTVTISGVNCSVVYVTDTLVVCNLPRDTVPAGLHSVSLLTDGKGYANGTAELITTDMAVYDISPPVISARGMTLISVSGQGFDAGSTGGDGGGNCSRLHASIGAVPCPIVSCGPDILTLLYPGAPGGVGSSGGRGVEGSPIVLQVGVPGGNGGVWFVRDWENWINNSEMG</sequence>
<reference evidence="4 5" key="1">
    <citation type="journal article" date="2023" name="IScience">
        <title>Expanded male sex-determining region conserved during the evolution of homothallism in the green alga Volvox.</title>
        <authorList>
            <person name="Yamamoto K."/>
            <person name="Matsuzaki R."/>
            <person name="Mahakham W."/>
            <person name="Heman W."/>
            <person name="Sekimoto H."/>
            <person name="Kawachi M."/>
            <person name="Minakuchi Y."/>
            <person name="Toyoda A."/>
            <person name="Nozaki H."/>
        </authorList>
    </citation>
    <scope>NUCLEOTIDE SEQUENCE [LARGE SCALE GENOMIC DNA]</scope>
    <source>
        <strain evidence="4 5">NIES-4468</strain>
    </source>
</reference>
<dbReference type="Gene3D" id="2.60.40.10">
    <property type="entry name" value="Immunoglobulins"/>
    <property type="match status" value="3"/>
</dbReference>
<name>A0ABQ5SKH3_9CHLO</name>